<dbReference type="RefSeq" id="WP_216439202.1">
    <property type="nucleotide sequence ID" value="NZ_JAHLQF010000002.1"/>
</dbReference>
<name>A0ABS6EHM8_9CLOT</name>
<keyword evidence="2" id="KW-1185">Reference proteome</keyword>
<comment type="caution">
    <text evidence="1">The sequence shown here is derived from an EMBL/GenBank/DDBJ whole genome shotgun (WGS) entry which is preliminary data.</text>
</comment>
<reference evidence="1 2" key="1">
    <citation type="submission" date="2021-06" db="EMBL/GenBank/DDBJ databases">
        <authorList>
            <person name="Sun Q."/>
            <person name="Li D."/>
        </authorList>
    </citation>
    <scope>NUCLEOTIDE SEQUENCE [LARGE SCALE GENOMIC DNA]</scope>
    <source>
        <strain evidence="1 2">MSJ-11</strain>
    </source>
</reference>
<accession>A0ABS6EHM8</accession>
<sequence length="83" mass="9353">MDKTIIMGVSIEPRNLHAVKVQDILTRHGCIIKTRLGLHETSTDTCSHKGIVLLQLCGEDKDIEILEKDLMDIEGVRVNKMEI</sequence>
<evidence type="ECO:0008006" key="3">
    <source>
        <dbReference type="Google" id="ProtNLM"/>
    </source>
</evidence>
<gene>
    <name evidence="1" type="ORF">KQI86_10395</name>
</gene>
<dbReference type="Proteomes" id="UP000726170">
    <property type="component" value="Unassembled WGS sequence"/>
</dbReference>
<proteinExistence type="predicted"/>
<dbReference type="EMBL" id="JAHLQF010000002">
    <property type="protein sequence ID" value="MBU5484743.1"/>
    <property type="molecule type" value="Genomic_DNA"/>
</dbReference>
<protein>
    <recommendedName>
        <fullName evidence="3">Iron-only hydrogenase system regulator</fullName>
    </recommendedName>
</protein>
<evidence type="ECO:0000313" key="1">
    <source>
        <dbReference type="EMBL" id="MBU5484743.1"/>
    </source>
</evidence>
<organism evidence="1 2">
    <name type="scientific">Clostridium mobile</name>
    <dbReference type="NCBI Taxonomy" id="2841512"/>
    <lineage>
        <taxon>Bacteria</taxon>
        <taxon>Bacillati</taxon>
        <taxon>Bacillota</taxon>
        <taxon>Clostridia</taxon>
        <taxon>Eubacteriales</taxon>
        <taxon>Clostridiaceae</taxon>
        <taxon>Clostridium</taxon>
    </lineage>
</organism>
<evidence type="ECO:0000313" key="2">
    <source>
        <dbReference type="Proteomes" id="UP000726170"/>
    </source>
</evidence>